<accession>A0AAW1WBC6</accession>
<sequence>MLEVTSAAQEASLRVDFADIYKNSEVYRRNKTLIKELSTPAPNSKDLYFPTQYSVFLYPVSSLPMETTCIILAKPSI</sequence>
<proteinExistence type="predicted"/>
<dbReference type="AlphaFoldDB" id="A0AAW1WBC6"/>
<dbReference type="EMBL" id="JBEDUW010000006">
    <property type="protein sequence ID" value="KAK9921378.1"/>
    <property type="molecule type" value="Genomic_DNA"/>
</dbReference>
<keyword evidence="2" id="KW-1185">Reference proteome</keyword>
<organism evidence="1 2">
    <name type="scientific">Rubus argutus</name>
    <name type="common">Southern blackberry</name>
    <dbReference type="NCBI Taxonomy" id="59490"/>
    <lineage>
        <taxon>Eukaryota</taxon>
        <taxon>Viridiplantae</taxon>
        <taxon>Streptophyta</taxon>
        <taxon>Embryophyta</taxon>
        <taxon>Tracheophyta</taxon>
        <taxon>Spermatophyta</taxon>
        <taxon>Magnoliopsida</taxon>
        <taxon>eudicotyledons</taxon>
        <taxon>Gunneridae</taxon>
        <taxon>Pentapetalae</taxon>
        <taxon>rosids</taxon>
        <taxon>fabids</taxon>
        <taxon>Rosales</taxon>
        <taxon>Rosaceae</taxon>
        <taxon>Rosoideae</taxon>
        <taxon>Rosoideae incertae sedis</taxon>
        <taxon>Rubus</taxon>
    </lineage>
</organism>
<dbReference type="PANTHER" id="PTHR48040">
    <property type="entry name" value="PLEIOTROPIC DRUG RESISTANCE PROTEIN 1-LIKE ISOFORM X1"/>
    <property type="match status" value="1"/>
</dbReference>
<comment type="caution">
    <text evidence="1">The sequence shown here is derived from an EMBL/GenBank/DDBJ whole genome shotgun (WGS) entry which is preliminary data.</text>
</comment>
<evidence type="ECO:0000313" key="2">
    <source>
        <dbReference type="Proteomes" id="UP001457282"/>
    </source>
</evidence>
<dbReference type="PANTHER" id="PTHR48040:SF45">
    <property type="entry name" value="PLEIOTROPIC DRUG RESISTANCE PROTEIN 1-LIKE"/>
    <property type="match status" value="1"/>
</dbReference>
<evidence type="ECO:0000313" key="1">
    <source>
        <dbReference type="EMBL" id="KAK9921378.1"/>
    </source>
</evidence>
<dbReference type="Proteomes" id="UP001457282">
    <property type="component" value="Unassembled WGS sequence"/>
</dbReference>
<gene>
    <name evidence="1" type="ORF">M0R45_029889</name>
</gene>
<protein>
    <submittedName>
        <fullName evidence="1">Uncharacterized protein</fullName>
    </submittedName>
</protein>
<reference evidence="1 2" key="1">
    <citation type="journal article" date="2023" name="G3 (Bethesda)">
        <title>A chromosome-length genome assembly and annotation of blackberry (Rubus argutus, cv. 'Hillquist').</title>
        <authorList>
            <person name="Bruna T."/>
            <person name="Aryal R."/>
            <person name="Dudchenko O."/>
            <person name="Sargent D.J."/>
            <person name="Mead D."/>
            <person name="Buti M."/>
            <person name="Cavallini A."/>
            <person name="Hytonen T."/>
            <person name="Andres J."/>
            <person name="Pham M."/>
            <person name="Weisz D."/>
            <person name="Mascagni F."/>
            <person name="Usai G."/>
            <person name="Natali L."/>
            <person name="Bassil N."/>
            <person name="Fernandez G.E."/>
            <person name="Lomsadze A."/>
            <person name="Armour M."/>
            <person name="Olukolu B."/>
            <person name="Poorten T."/>
            <person name="Britton C."/>
            <person name="Davik J."/>
            <person name="Ashrafi H."/>
            <person name="Aiden E.L."/>
            <person name="Borodovsky M."/>
            <person name="Worthington M."/>
        </authorList>
    </citation>
    <scope>NUCLEOTIDE SEQUENCE [LARGE SCALE GENOMIC DNA]</scope>
    <source>
        <strain evidence="1">PI 553951</strain>
    </source>
</reference>
<name>A0AAW1WBC6_RUBAR</name>